<feature type="compositionally biased region" description="Low complexity" evidence="1">
    <location>
        <begin position="68"/>
        <end position="99"/>
    </location>
</feature>
<reference evidence="2" key="2">
    <citation type="journal article" date="2022" name="Microbiol. Resour. Announc.">
        <title>Whole-Genome Sequence of Entomortierella parvispora E1425, a Mucoromycotan Fungus Associated with Burkholderiaceae-Related Endosymbiotic Bacteria.</title>
        <authorList>
            <person name="Herlambang A."/>
            <person name="Guo Y."/>
            <person name="Takashima Y."/>
            <person name="Narisawa K."/>
            <person name="Ohta H."/>
            <person name="Nishizawa T."/>
        </authorList>
    </citation>
    <scope>NUCLEOTIDE SEQUENCE</scope>
    <source>
        <strain evidence="2">E1425</strain>
    </source>
</reference>
<dbReference type="EMBL" id="BQFW01000009">
    <property type="protein sequence ID" value="GJJ74349.1"/>
    <property type="molecule type" value="Genomic_DNA"/>
</dbReference>
<gene>
    <name evidence="2" type="ORF">EMPS_06707</name>
</gene>
<feature type="region of interest" description="Disordered" evidence="1">
    <location>
        <begin position="570"/>
        <end position="656"/>
    </location>
</feature>
<feature type="region of interest" description="Disordered" evidence="1">
    <location>
        <begin position="268"/>
        <end position="332"/>
    </location>
</feature>
<sequence>MTRKSSKRAARSIIVSPDVCFVSPMVLQENFACISRDATKAVLTIDTKLWKADPRGRDIHKVKQTFRSTSSSSDESVMSLSSPLSGSLSPTSSDSQGSTDRLDLMVDALCVSMTQPTASNGVDLQVQLQLQQQQQQQQQQRILESKQRASRKKNQKRREAAKRKALLLAGSTMTASSDLTPPAPMSSSDDMTPEADPKIESEPVKEGALSPFSEPSSPSLVSESTFSTSNSVEPTTPALPQERSSDNDTPLAEESIAEDTAALNIEDDQDGSINESDEAQAQSSSDSATVATPTTEDLDVADAIDSPDTLQEGGDRQNENASPPESTPIGISSWDMASESVATVALQCLSKDKDMELSYVAILSAMTVLQTDQEQPSTLDEHTVTLSDEAIESKRRVAGYFSQILSLMCVPATVEGLGKEIQQQGVMAPESLYSQFYGSIQQAGYELDDQAHLSMAQYWMNRKSFEDAQECLHRIDTTRWSDVAYRTAIRCLLMSKPRQLHDAESTLSQWISSQDGSESSQNTCKEWFQLQLDASKWEDVKALYERKRSRLLDAPSNDRVADAESRLTPQALQDHQQHEQSMSPSRNQKHQRSVSITSSTTTSSHRRSPTNQLSSISGHQRSPSGHQRTPSTAKAWPSGASASAASTAPAAPTPSATKGTFSFLSSLKFGAKTGEAGSPGLGTTTALPSRLNVNRHLTVLDNSMLEDCIAHKQFEYGWKNIYERMGPTLEDGDTARIAMRLCRRAFLGHSGLSFDQPGSPNLIAKDMYFDTTDSCGADSGSKASDSDPALWEGRAWVIYNKAMLNPHAFLSKSTGVSSHHPLALQGNVAGAGSTPMAMFWHDILTISIHSPEVSSRYLKSFKIYVAMRSDPAHHQQLRDPFVMSCMLKAVYDAALAIVHNADQPPSPIPTDQSIEALKRHRRTSSLSLNRKQPITLGPVIDLAFEIYADLRQVGPIRHLPSLITLAPTSPAGVSQAGSDSSPRVSASVELSKASSSDVPRNSSISISSRSSFNEQSMPVFQDLNPTLKPNPQAKSLPPHIYLALLHLSIQVPVFRLSSLVVGTIVSDLQSEAGVKLTRRDHHLAAALQCYHDTWMCAQIVTAETKTSDASAQTTPCAYFEWMYQPLDSNEEVSDQGVIAGGPLEPSLEPSPSTCNDNIYWDLWSSSDPALQELRFTPERAEKLWDHVAQALL</sequence>
<comment type="caution">
    <text evidence="2">The sequence shown here is derived from an EMBL/GenBank/DDBJ whole genome shotgun (WGS) entry which is preliminary data.</text>
</comment>
<keyword evidence="3" id="KW-1185">Reference proteome</keyword>
<feature type="compositionally biased region" description="Basic residues" evidence="1">
    <location>
        <begin position="148"/>
        <end position="165"/>
    </location>
</feature>
<protein>
    <submittedName>
        <fullName evidence="2">Uncharacterized protein</fullName>
    </submittedName>
</protein>
<reference evidence="2" key="1">
    <citation type="submission" date="2021-11" db="EMBL/GenBank/DDBJ databases">
        <authorList>
            <person name="Herlambang A."/>
            <person name="Guo Y."/>
            <person name="Takashima Y."/>
            <person name="Nishizawa T."/>
        </authorList>
    </citation>
    <scope>NUCLEOTIDE SEQUENCE</scope>
    <source>
        <strain evidence="2">E1425</strain>
    </source>
</reference>
<feature type="compositionally biased region" description="Polar residues" evidence="1">
    <location>
        <begin position="611"/>
        <end position="632"/>
    </location>
</feature>
<feature type="compositionally biased region" description="Polar residues" evidence="1">
    <location>
        <begin position="570"/>
        <end position="586"/>
    </location>
</feature>
<dbReference type="Proteomes" id="UP000827284">
    <property type="component" value="Unassembled WGS sequence"/>
</dbReference>
<feature type="compositionally biased region" description="Acidic residues" evidence="1">
    <location>
        <begin position="268"/>
        <end position="278"/>
    </location>
</feature>
<dbReference type="AlphaFoldDB" id="A0A9P3LXP2"/>
<feature type="compositionally biased region" description="Low complexity" evidence="1">
    <location>
        <begin position="984"/>
        <end position="1010"/>
    </location>
</feature>
<feature type="region of interest" description="Disordered" evidence="1">
    <location>
        <begin position="139"/>
        <end position="252"/>
    </location>
</feature>
<evidence type="ECO:0000313" key="3">
    <source>
        <dbReference type="Proteomes" id="UP000827284"/>
    </source>
</evidence>
<feature type="compositionally biased region" description="Low complexity" evidence="1">
    <location>
        <begin position="593"/>
        <end position="603"/>
    </location>
</feature>
<feature type="compositionally biased region" description="Low complexity" evidence="1">
    <location>
        <begin position="279"/>
        <end position="288"/>
    </location>
</feature>
<feature type="compositionally biased region" description="Polar residues" evidence="1">
    <location>
        <begin position="971"/>
        <end position="983"/>
    </location>
</feature>
<proteinExistence type="predicted"/>
<evidence type="ECO:0000313" key="2">
    <source>
        <dbReference type="EMBL" id="GJJ74349.1"/>
    </source>
</evidence>
<evidence type="ECO:0000256" key="1">
    <source>
        <dbReference type="SAM" id="MobiDB-lite"/>
    </source>
</evidence>
<feature type="compositionally biased region" description="Low complexity" evidence="1">
    <location>
        <begin position="209"/>
        <end position="232"/>
    </location>
</feature>
<dbReference type="OrthoDB" id="2137681at2759"/>
<feature type="region of interest" description="Disordered" evidence="1">
    <location>
        <begin position="65"/>
        <end position="99"/>
    </location>
</feature>
<feature type="compositionally biased region" description="Low complexity" evidence="1">
    <location>
        <begin position="633"/>
        <end position="656"/>
    </location>
</feature>
<organism evidence="2 3">
    <name type="scientific">Entomortierella parvispora</name>
    <dbReference type="NCBI Taxonomy" id="205924"/>
    <lineage>
        <taxon>Eukaryota</taxon>
        <taxon>Fungi</taxon>
        <taxon>Fungi incertae sedis</taxon>
        <taxon>Mucoromycota</taxon>
        <taxon>Mortierellomycotina</taxon>
        <taxon>Mortierellomycetes</taxon>
        <taxon>Mortierellales</taxon>
        <taxon>Mortierellaceae</taxon>
        <taxon>Entomortierella</taxon>
    </lineage>
</organism>
<name>A0A9P3LXP2_9FUNG</name>
<accession>A0A9P3LXP2</accession>
<feature type="compositionally biased region" description="Basic and acidic residues" evidence="1">
    <location>
        <begin position="195"/>
        <end position="205"/>
    </location>
</feature>
<feature type="region of interest" description="Disordered" evidence="1">
    <location>
        <begin position="970"/>
        <end position="1010"/>
    </location>
</feature>
<feature type="compositionally biased region" description="Polar residues" evidence="1">
    <location>
        <begin position="171"/>
        <end position="190"/>
    </location>
</feature>